<reference evidence="2 3" key="1">
    <citation type="submission" date="2019-09" db="EMBL/GenBank/DDBJ databases">
        <title>Screening of Novel Bioactive Compounds from Soil-Associated.</title>
        <authorList>
            <person name="Zhao S."/>
        </authorList>
    </citation>
    <scope>NUCLEOTIDE SEQUENCE [LARGE SCALE GENOMIC DNA]</scope>
    <source>
        <strain evidence="2 3">HIT-DPA4</strain>
    </source>
</reference>
<dbReference type="Proteomes" id="UP000442707">
    <property type="component" value="Unassembled WGS sequence"/>
</dbReference>
<dbReference type="AlphaFoldDB" id="A0A6H9UPL9"/>
<feature type="domain" description="Transposase IS4 N-terminal" evidence="1">
    <location>
        <begin position="12"/>
        <end position="67"/>
    </location>
</feature>
<evidence type="ECO:0000259" key="1">
    <source>
        <dbReference type="Pfam" id="PF13006"/>
    </source>
</evidence>
<evidence type="ECO:0000313" key="2">
    <source>
        <dbReference type="EMBL" id="KAB1140022.1"/>
    </source>
</evidence>
<sequence>MHQWIGLSDEVRLGLLTEWIVPELVDEVLTACGRRDAKPRPLSSRFMVYFVLALALFQQDSYDDVVHGSGTASDLVL</sequence>
<comment type="caution">
    <text evidence="2">The sequence shown here is derived from an EMBL/GenBank/DDBJ whole genome shotgun (WGS) entry which is preliminary data.</text>
</comment>
<name>A0A6H9UPL9_9ACTN</name>
<proteinExistence type="predicted"/>
<accession>A0A6H9UPL9</accession>
<dbReference type="InterPro" id="IPR024473">
    <property type="entry name" value="Transposases_IS4_N"/>
</dbReference>
<protein>
    <recommendedName>
        <fullName evidence="1">Transposase IS4 N-terminal domain-containing protein</fullName>
    </recommendedName>
</protein>
<evidence type="ECO:0000313" key="3">
    <source>
        <dbReference type="Proteomes" id="UP000442707"/>
    </source>
</evidence>
<dbReference type="RefSeq" id="WP_150957808.1">
    <property type="nucleotide sequence ID" value="NZ_VZRB01000048.1"/>
</dbReference>
<organism evidence="2 3">
    <name type="scientific">Streptomyces luteolifulvus</name>
    <dbReference type="NCBI Taxonomy" id="2615112"/>
    <lineage>
        <taxon>Bacteria</taxon>
        <taxon>Bacillati</taxon>
        <taxon>Actinomycetota</taxon>
        <taxon>Actinomycetes</taxon>
        <taxon>Kitasatosporales</taxon>
        <taxon>Streptomycetaceae</taxon>
        <taxon>Streptomyces</taxon>
    </lineage>
</organism>
<keyword evidence="3" id="KW-1185">Reference proteome</keyword>
<dbReference type="Pfam" id="PF13006">
    <property type="entry name" value="Nterm_IS4"/>
    <property type="match status" value="1"/>
</dbReference>
<dbReference type="EMBL" id="VZRB01000048">
    <property type="protein sequence ID" value="KAB1140022.1"/>
    <property type="molecule type" value="Genomic_DNA"/>
</dbReference>
<gene>
    <name evidence="2" type="ORF">F7R91_37770</name>
</gene>